<proteinExistence type="inferred from homology"/>
<feature type="non-terminal residue" evidence="6">
    <location>
        <position position="1"/>
    </location>
</feature>
<reference evidence="6 7" key="1">
    <citation type="journal article" date="2015" name="Genome Biol. Evol.">
        <title>The genome of winter moth (Operophtera brumata) provides a genomic perspective on sexual dimorphism and phenology.</title>
        <authorList>
            <person name="Derks M.F."/>
            <person name="Smit S."/>
            <person name="Salis L."/>
            <person name="Schijlen E."/>
            <person name="Bossers A."/>
            <person name="Mateman C."/>
            <person name="Pijl A.S."/>
            <person name="de Ridder D."/>
            <person name="Groenen M.A."/>
            <person name="Visser M.E."/>
            <person name="Megens H.J."/>
        </authorList>
    </citation>
    <scope>NUCLEOTIDE SEQUENCE [LARGE SCALE GENOMIC DNA]</scope>
    <source>
        <strain evidence="6">WM2013NL</strain>
        <tissue evidence="6">Head and thorax</tissue>
    </source>
</reference>
<keyword evidence="3" id="KW-0808">Transferase</keyword>
<dbReference type="EC" id="2.5.1.26" evidence="3"/>
<comment type="function">
    <text evidence="3">Catalyzes the exchange of an acyl for a long-chain alkyl group and the formation of the ether bond in the biosynthesis of ether phospholipids.</text>
</comment>
<keyword evidence="3" id="KW-0443">Lipid metabolism</keyword>
<feature type="binding site" evidence="2">
    <location>
        <begin position="63"/>
        <end position="69"/>
    </location>
    <ligand>
        <name>FAD</name>
        <dbReference type="ChEBI" id="CHEBI:57692"/>
    </ligand>
</feature>
<dbReference type="SUPFAM" id="SSF56176">
    <property type="entry name" value="FAD-binding/transporter-associated domain-like"/>
    <property type="match status" value="1"/>
</dbReference>
<comment type="subunit">
    <text evidence="3">Homodimer.</text>
</comment>
<comment type="caution">
    <text evidence="6">The sequence shown here is derived from an EMBL/GenBank/DDBJ whole genome shotgun (WGS) entry which is preliminary data.</text>
</comment>
<dbReference type="InterPro" id="IPR036318">
    <property type="entry name" value="FAD-bd_PCMH-like_sf"/>
</dbReference>
<dbReference type="InterPro" id="IPR016169">
    <property type="entry name" value="FAD-bd_PCMH_sub2"/>
</dbReference>
<dbReference type="GO" id="GO:0005777">
    <property type="term" value="C:peroxisome"/>
    <property type="evidence" value="ECO:0007669"/>
    <property type="project" value="UniProtKB-SubCell"/>
</dbReference>
<feature type="region of interest" description="Disordered" evidence="4">
    <location>
        <begin position="111"/>
        <end position="146"/>
    </location>
</feature>
<dbReference type="Proteomes" id="UP000037510">
    <property type="component" value="Unassembled WGS sequence"/>
</dbReference>
<comment type="catalytic activity">
    <reaction evidence="3">
        <text>a long chain fatty alcohol + a 1-acylglycerone 3-phosphate = a 1-O-alkylglycerone 3-phosphate + a long-chain fatty acid + H(+)</text>
        <dbReference type="Rhea" id="RHEA:36171"/>
        <dbReference type="ChEBI" id="CHEBI:15378"/>
        <dbReference type="ChEBI" id="CHEBI:17135"/>
        <dbReference type="ChEBI" id="CHEBI:57534"/>
        <dbReference type="ChEBI" id="CHEBI:57560"/>
        <dbReference type="ChEBI" id="CHEBI:73315"/>
        <dbReference type="EC" id="2.5.1.26"/>
    </reaction>
</comment>
<feature type="domain" description="FAD linked oxidase N-terminal" evidence="5">
    <location>
        <begin position="40"/>
        <end position="98"/>
    </location>
</feature>
<keyword evidence="3" id="KW-0576">Peroxisome</keyword>
<keyword evidence="2 3" id="KW-0274">FAD</keyword>
<dbReference type="PANTHER" id="PTHR46568:SF1">
    <property type="entry name" value="ALKYLDIHYDROXYACETONEPHOSPHATE SYNTHASE, PEROXISOMAL"/>
    <property type="match status" value="1"/>
</dbReference>
<accession>A0A0L7KYD0</accession>
<dbReference type="GO" id="GO:0050660">
    <property type="term" value="F:flavin adenine dinucleotide binding"/>
    <property type="evidence" value="ECO:0007669"/>
    <property type="project" value="InterPro"/>
</dbReference>
<gene>
    <name evidence="6" type="ORF">OBRU01_18620</name>
</gene>
<dbReference type="AlphaFoldDB" id="A0A0L7KYD0"/>
<dbReference type="EMBL" id="JTDY01004384">
    <property type="protein sequence ID" value="KOB68227.1"/>
    <property type="molecule type" value="Genomic_DNA"/>
</dbReference>
<keyword evidence="3" id="KW-0285">Flavoprotein</keyword>
<evidence type="ECO:0000256" key="4">
    <source>
        <dbReference type="SAM" id="MobiDB-lite"/>
    </source>
</evidence>
<name>A0A0L7KYD0_OPEBR</name>
<dbReference type="UniPathway" id="UPA00781"/>
<feature type="compositionally biased region" description="Basic and acidic residues" evidence="4">
    <location>
        <begin position="115"/>
        <end position="137"/>
    </location>
</feature>
<dbReference type="GO" id="GO:0008611">
    <property type="term" value="P:ether lipid biosynthetic process"/>
    <property type="evidence" value="ECO:0007669"/>
    <property type="project" value="UniProtKB-UniPathway"/>
</dbReference>
<dbReference type="Pfam" id="PF01565">
    <property type="entry name" value="FAD_binding_4"/>
    <property type="match status" value="1"/>
</dbReference>
<comment type="pathway">
    <text evidence="3">Glycerolipid metabolism; ether lipid biosynthesis.</text>
</comment>
<evidence type="ECO:0000256" key="1">
    <source>
        <dbReference type="ARBA" id="ARBA00008000"/>
    </source>
</evidence>
<dbReference type="InterPro" id="IPR006094">
    <property type="entry name" value="Oxid_FAD_bind_N"/>
</dbReference>
<comment type="similarity">
    <text evidence="1 3">Belongs to the FAD-binding oxidoreductase/transferase type 4 family.</text>
</comment>
<comment type="subcellular location">
    <subcellularLocation>
        <location evidence="3">Peroxisome</location>
    </subcellularLocation>
</comment>
<comment type="cofactor">
    <cofactor evidence="2 3">
        <name>FAD</name>
        <dbReference type="ChEBI" id="CHEBI:57692"/>
    </cofactor>
</comment>
<evidence type="ECO:0000259" key="5">
    <source>
        <dbReference type="Pfam" id="PF01565"/>
    </source>
</evidence>
<feature type="binding site" evidence="2">
    <location>
        <begin position="76"/>
        <end position="79"/>
    </location>
    <ligand>
        <name>FAD</name>
        <dbReference type="ChEBI" id="CHEBI:57692"/>
    </ligand>
</feature>
<dbReference type="STRING" id="104452.A0A0L7KYD0"/>
<feature type="binding site" evidence="2">
    <location>
        <begin position="17"/>
        <end position="23"/>
    </location>
    <ligand>
        <name>FAD</name>
        <dbReference type="ChEBI" id="CHEBI:57692"/>
    </ligand>
</feature>
<dbReference type="Gene3D" id="3.30.465.10">
    <property type="match status" value="1"/>
</dbReference>
<evidence type="ECO:0000256" key="2">
    <source>
        <dbReference type="PIRSR" id="PIRSR625650-3"/>
    </source>
</evidence>
<dbReference type="GO" id="GO:0008609">
    <property type="term" value="F:alkylglycerone-phosphate synthase activity"/>
    <property type="evidence" value="ECO:0007669"/>
    <property type="project" value="UniProtKB-EC"/>
</dbReference>
<keyword evidence="3" id="KW-0444">Lipid biosynthesis</keyword>
<protein>
    <recommendedName>
        <fullName evidence="3">Alkylglycerone-phosphate synthase</fullName>
        <shortName evidence="3">Alkyl-DHAP synthase</shortName>
        <ecNumber evidence="3">2.5.1.26</ecNumber>
    </recommendedName>
</protein>
<dbReference type="PANTHER" id="PTHR46568">
    <property type="entry name" value="ALKYLDIHYDROXYACETONEPHOSPHATE SYNTHASE, PEROXISOMAL"/>
    <property type="match status" value="1"/>
</dbReference>
<evidence type="ECO:0000256" key="3">
    <source>
        <dbReference type="RuleBase" id="RU363113"/>
    </source>
</evidence>
<keyword evidence="7" id="KW-1185">Reference proteome</keyword>
<evidence type="ECO:0000313" key="6">
    <source>
        <dbReference type="EMBL" id="KOB68227.1"/>
    </source>
</evidence>
<organism evidence="6 7">
    <name type="scientific">Operophtera brumata</name>
    <name type="common">Winter moth</name>
    <name type="synonym">Phalaena brumata</name>
    <dbReference type="NCBI Taxonomy" id="104452"/>
    <lineage>
        <taxon>Eukaryota</taxon>
        <taxon>Metazoa</taxon>
        <taxon>Ecdysozoa</taxon>
        <taxon>Arthropoda</taxon>
        <taxon>Hexapoda</taxon>
        <taxon>Insecta</taxon>
        <taxon>Pterygota</taxon>
        <taxon>Neoptera</taxon>
        <taxon>Endopterygota</taxon>
        <taxon>Lepidoptera</taxon>
        <taxon>Glossata</taxon>
        <taxon>Ditrysia</taxon>
        <taxon>Geometroidea</taxon>
        <taxon>Geometridae</taxon>
        <taxon>Larentiinae</taxon>
        <taxon>Operophtera</taxon>
    </lineage>
</organism>
<evidence type="ECO:0000313" key="7">
    <source>
        <dbReference type="Proteomes" id="UP000037510"/>
    </source>
</evidence>
<dbReference type="InterPro" id="IPR025650">
    <property type="entry name" value="Alkyl-DHAP_Synthase"/>
</dbReference>
<sequence>VEQIVQCACRNHFVIIPFGGGTSVSGAVTCPANEPRPIVAGIVGQDLEREMRARGFTVGHEPDSYEFSTLGGWVATRASGMKKNTYGNIEDIVVQTKVQRHRQPAMRARGFTVGHEPDSSCSRHFDARQRHEEEHLREHRGHRRAD</sequence>